<evidence type="ECO:0000259" key="1">
    <source>
        <dbReference type="PROSITE" id="PS51202"/>
    </source>
</evidence>
<organism evidence="2 3">
    <name type="scientific">Desulforamulus ferrireducens</name>
    <dbReference type="NCBI Taxonomy" id="1833852"/>
    <lineage>
        <taxon>Bacteria</taxon>
        <taxon>Bacillati</taxon>
        <taxon>Bacillota</taxon>
        <taxon>Clostridia</taxon>
        <taxon>Eubacteriales</taxon>
        <taxon>Peptococcaceae</taxon>
        <taxon>Desulforamulus</taxon>
    </lineage>
</organism>
<dbReference type="Pfam" id="PF02254">
    <property type="entry name" value="TrkA_N"/>
    <property type="match status" value="1"/>
</dbReference>
<proteinExistence type="predicted"/>
<keyword evidence="3" id="KW-1185">Reference proteome</keyword>
<dbReference type="EMBL" id="CP019698">
    <property type="protein sequence ID" value="AQS60109.1"/>
    <property type="molecule type" value="Genomic_DNA"/>
</dbReference>
<dbReference type="GO" id="GO:0008324">
    <property type="term" value="F:monoatomic cation transmembrane transporter activity"/>
    <property type="evidence" value="ECO:0007669"/>
    <property type="project" value="InterPro"/>
</dbReference>
<dbReference type="InterPro" id="IPR050721">
    <property type="entry name" value="Trk_Ktr_HKT_K-transport"/>
</dbReference>
<dbReference type="KEGG" id="dfg:B0537_14115"/>
<accession>A0A1S6IZA9</accession>
<protein>
    <submittedName>
        <fullName evidence="2">Potassium transporter TrkA</fullName>
    </submittedName>
</protein>
<dbReference type="PANTHER" id="PTHR43833:SF7">
    <property type="entry name" value="KTR SYSTEM POTASSIUM UPTAKE PROTEIN C"/>
    <property type="match status" value="1"/>
</dbReference>
<dbReference type="InterPro" id="IPR003148">
    <property type="entry name" value="RCK_N"/>
</dbReference>
<dbReference type="Pfam" id="PF02080">
    <property type="entry name" value="TrkA_C"/>
    <property type="match status" value="1"/>
</dbReference>
<gene>
    <name evidence="2" type="ORF">B0537_14115</name>
</gene>
<name>A0A1S6IZA9_9FIRM</name>
<dbReference type="SUPFAM" id="SSF116726">
    <property type="entry name" value="TrkA C-terminal domain-like"/>
    <property type="match status" value="1"/>
</dbReference>
<dbReference type="InterPro" id="IPR036721">
    <property type="entry name" value="RCK_C_sf"/>
</dbReference>
<reference evidence="2 3" key="1">
    <citation type="journal article" date="2016" name="Int. J. Syst. Evol. Microbiol.">
        <title>Desulfotomaculum ferrireducens sp. nov., a moderately thermophilic sulfate-reducing and dissimilatory Fe(III)-reducing bacterium isolated from compost.</title>
        <authorList>
            <person name="Yang G."/>
            <person name="Guo J."/>
            <person name="Zhuang L."/>
            <person name="Yuan Y."/>
            <person name="Zhou S."/>
        </authorList>
    </citation>
    <scope>NUCLEOTIDE SEQUENCE [LARGE SCALE GENOMIC DNA]</scope>
    <source>
        <strain evidence="2 3">GSS09</strain>
    </source>
</reference>
<dbReference type="InterPro" id="IPR036291">
    <property type="entry name" value="NAD(P)-bd_dom_sf"/>
</dbReference>
<sequence>MVWLMKKSVLVIGVGRFGRGVIEGLFEKGHDIFAIDLDEEALDSVRDMIVSGAILDVGEDDEELSKIVGEKNFDEAVVAIGQDFEGALIATHILKEAGIVVSVKASSQRRGNVLTKMGADRIVFPERDIGRRLAHVIGNDAVIDLLELPQGFVVEQMEIGKGFTGKTFKDMDIPRRYGVSIMLVYRGNETIQPKASTILEDGDKVVVFGQRDKMAKFEKENFR</sequence>
<dbReference type="Proteomes" id="UP000189464">
    <property type="component" value="Chromosome"/>
</dbReference>
<dbReference type="InterPro" id="IPR006037">
    <property type="entry name" value="RCK_C"/>
</dbReference>
<dbReference type="PANTHER" id="PTHR43833">
    <property type="entry name" value="POTASSIUM CHANNEL PROTEIN 2-RELATED-RELATED"/>
    <property type="match status" value="1"/>
</dbReference>
<evidence type="ECO:0000313" key="3">
    <source>
        <dbReference type="Proteomes" id="UP000189464"/>
    </source>
</evidence>
<dbReference type="AlphaFoldDB" id="A0A1S6IZA9"/>
<dbReference type="Gene3D" id="3.30.70.1450">
    <property type="entry name" value="Regulator of K+ conductance, C-terminal domain"/>
    <property type="match status" value="1"/>
</dbReference>
<dbReference type="PROSITE" id="PS51202">
    <property type="entry name" value="RCK_C"/>
    <property type="match status" value="1"/>
</dbReference>
<feature type="domain" description="RCK C-terminal" evidence="1">
    <location>
        <begin position="140"/>
        <end position="223"/>
    </location>
</feature>
<dbReference type="GO" id="GO:0006813">
    <property type="term" value="P:potassium ion transport"/>
    <property type="evidence" value="ECO:0007669"/>
    <property type="project" value="InterPro"/>
</dbReference>
<dbReference type="STRING" id="1833852.B0537_14115"/>
<evidence type="ECO:0000313" key="2">
    <source>
        <dbReference type="EMBL" id="AQS60109.1"/>
    </source>
</evidence>
<dbReference type="Gene3D" id="3.40.50.720">
    <property type="entry name" value="NAD(P)-binding Rossmann-like Domain"/>
    <property type="match status" value="1"/>
</dbReference>
<dbReference type="SUPFAM" id="SSF51735">
    <property type="entry name" value="NAD(P)-binding Rossmann-fold domains"/>
    <property type="match status" value="1"/>
</dbReference>